<feature type="region of interest" description="Disordered" evidence="1">
    <location>
        <begin position="413"/>
        <end position="502"/>
    </location>
</feature>
<feature type="compositionally biased region" description="Polar residues" evidence="1">
    <location>
        <begin position="488"/>
        <end position="502"/>
    </location>
</feature>
<accession>A0ABR1JEP1</accession>
<sequence length="502" mass="57079">MSMSKASQRRALSNFCTPPPQTPYSTQYFQKLTFSQVSDISLPCVAPRGSLVRWSFKRDVNLSPMATLIQPDDIIPHAKDLTPITQKMEEEYIRGNRSIQLVLQREGRIEIQLYISINNSSPHVKFAQDVCDALATSCLSPEIISRFMRERIHQQIHGFSATCALWNLGSLTGEEWLWDDIINCLSELTYFKYAATSRSTTPPSILFLPTRFIETATHLYSYSDEYNSDIRAFRERLGSATSFGFIKQRSGHFAAYVYSKASGKLVHADSLRWSCSGSVAPVLDWILAGVAPRVKVETATDMERQSSESGSCGVAAVNYIQRLFDPSTQVWKDEKSPSIRLDMLEDLVRYHLVAVGAQGCFKDWVIPCTKTASSSLKQGDDRLDSRYFDYNLYRPNRLHPIHEFLRQQHRTPATYEPPFSSLSPVPSSSTSAFSSSSPIRNLKRKNRDDDDPFWASPMNSPPKKKKRLWTTPNFQQRHEETELGYNSDGWQSGSRNTNRSWS</sequence>
<evidence type="ECO:0008006" key="4">
    <source>
        <dbReference type="Google" id="ProtNLM"/>
    </source>
</evidence>
<dbReference type="Gene3D" id="3.40.395.10">
    <property type="entry name" value="Adenoviral Proteinase, Chain A"/>
    <property type="match status" value="1"/>
</dbReference>
<keyword evidence="3" id="KW-1185">Reference proteome</keyword>
<dbReference type="EMBL" id="JBANRG010000023">
    <property type="protein sequence ID" value="KAK7455103.1"/>
    <property type="molecule type" value="Genomic_DNA"/>
</dbReference>
<evidence type="ECO:0000313" key="2">
    <source>
        <dbReference type="EMBL" id="KAK7455103.1"/>
    </source>
</evidence>
<dbReference type="InterPro" id="IPR038765">
    <property type="entry name" value="Papain-like_cys_pep_sf"/>
</dbReference>
<name>A0ABR1JEP1_9AGAR</name>
<proteinExistence type="predicted"/>
<dbReference type="SUPFAM" id="SSF54001">
    <property type="entry name" value="Cysteine proteinases"/>
    <property type="match status" value="1"/>
</dbReference>
<protein>
    <recommendedName>
        <fullName evidence="4">Ubiquitin-like protease family profile domain-containing protein</fullName>
    </recommendedName>
</protein>
<evidence type="ECO:0000256" key="1">
    <source>
        <dbReference type="SAM" id="MobiDB-lite"/>
    </source>
</evidence>
<reference evidence="2 3" key="1">
    <citation type="submission" date="2024-01" db="EMBL/GenBank/DDBJ databases">
        <title>A draft genome for the cacao thread blight pathogen Marasmiellus scandens.</title>
        <authorList>
            <person name="Baruah I.K."/>
            <person name="Leung J."/>
            <person name="Bukari Y."/>
            <person name="Amoako-Attah I."/>
            <person name="Meinhardt L.W."/>
            <person name="Bailey B.A."/>
            <person name="Cohen S.P."/>
        </authorList>
    </citation>
    <scope>NUCLEOTIDE SEQUENCE [LARGE SCALE GENOMIC DNA]</scope>
    <source>
        <strain evidence="2 3">GH-19</strain>
    </source>
</reference>
<dbReference type="Proteomes" id="UP001498398">
    <property type="component" value="Unassembled WGS sequence"/>
</dbReference>
<comment type="caution">
    <text evidence="2">The sequence shown here is derived from an EMBL/GenBank/DDBJ whole genome shotgun (WGS) entry which is preliminary data.</text>
</comment>
<feature type="compositionally biased region" description="Low complexity" evidence="1">
    <location>
        <begin position="417"/>
        <end position="438"/>
    </location>
</feature>
<evidence type="ECO:0000313" key="3">
    <source>
        <dbReference type="Proteomes" id="UP001498398"/>
    </source>
</evidence>
<gene>
    <name evidence="2" type="ORF">VKT23_010974</name>
</gene>
<organism evidence="2 3">
    <name type="scientific">Marasmiellus scandens</name>
    <dbReference type="NCBI Taxonomy" id="2682957"/>
    <lineage>
        <taxon>Eukaryota</taxon>
        <taxon>Fungi</taxon>
        <taxon>Dikarya</taxon>
        <taxon>Basidiomycota</taxon>
        <taxon>Agaricomycotina</taxon>
        <taxon>Agaricomycetes</taxon>
        <taxon>Agaricomycetidae</taxon>
        <taxon>Agaricales</taxon>
        <taxon>Marasmiineae</taxon>
        <taxon>Omphalotaceae</taxon>
        <taxon>Marasmiellus</taxon>
    </lineage>
</organism>